<reference evidence="1 2" key="1">
    <citation type="submission" date="2014-03" db="EMBL/GenBank/DDBJ databases">
        <title>The genomes of two eusocial bee gut symbionts.</title>
        <authorList>
            <person name="Kwong W.K."/>
            <person name="Engel P."/>
            <person name="Koch H."/>
            <person name="Moran N.A."/>
        </authorList>
    </citation>
    <scope>NUCLEOTIDE SEQUENCE [LARGE SCALE GENOMIC DNA]</scope>
    <source>
        <strain evidence="2">wkB29</strain>
    </source>
</reference>
<gene>
    <name evidence="1" type="ORF">SALWKB29_0537</name>
</gene>
<name>A0A836MSG6_9NEIS</name>
<dbReference type="EMBL" id="JFZV01000002">
    <property type="protein sequence ID" value="KDN15433.1"/>
    <property type="molecule type" value="Genomic_DNA"/>
</dbReference>
<comment type="caution">
    <text evidence="1">The sequence shown here is derived from an EMBL/GenBank/DDBJ whole genome shotgun (WGS) entry which is preliminary data.</text>
</comment>
<sequence>MTPAMDIMAKWRVLSPFLSADDVLNVFSYCGSECQTGKLV</sequence>
<proteinExistence type="predicted"/>
<organism evidence="1 2">
    <name type="scientific">Snodgrassella communis</name>
    <dbReference type="NCBI Taxonomy" id="2946699"/>
    <lineage>
        <taxon>Bacteria</taxon>
        <taxon>Pseudomonadati</taxon>
        <taxon>Pseudomonadota</taxon>
        <taxon>Betaproteobacteria</taxon>
        <taxon>Neisseriales</taxon>
        <taxon>Neisseriaceae</taxon>
        <taxon>Snodgrassella</taxon>
    </lineage>
</organism>
<evidence type="ECO:0000313" key="2">
    <source>
        <dbReference type="Proteomes" id="UP000027170"/>
    </source>
</evidence>
<evidence type="ECO:0000313" key="1">
    <source>
        <dbReference type="EMBL" id="KDN15433.1"/>
    </source>
</evidence>
<protein>
    <submittedName>
        <fullName evidence="1">Uncharacterized protein</fullName>
    </submittedName>
</protein>
<accession>A0A836MSG6</accession>
<keyword evidence="2" id="KW-1185">Reference proteome</keyword>
<dbReference type="AlphaFoldDB" id="A0A836MSG6"/>
<dbReference type="Proteomes" id="UP000027170">
    <property type="component" value="Unassembled WGS sequence"/>
</dbReference>